<evidence type="ECO:0000313" key="3">
    <source>
        <dbReference type="Proteomes" id="UP000190750"/>
    </source>
</evidence>
<reference evidence="2 3" key="1">
    <citation type="submission" date="2017-01" db="EMBL/GenBank/DDBJ databases">
        <title>Genome sequencing of Rhodoferax fermentans JCM 7819.</title>
        <authorList>
            <person name="Kim Y.J."/>
            <person name="Farh M.E.-A."/>
            <person name="Yang D.-C."/>
        </authorList>
    </citation>
    <scope>NUCLEOTIDE SEQUENCE [LARGE SCALE GENOMIC DNA]</scope>
    <source>
        <strain evidence="2 3">JCM 7819</strain>
    </source>
</reference>
<gene>
    <name evidence="2" type="ORF">RF819_12550</name>
</gene>
<keyword evidence="3" id="KW-1185">Reference proteome</keyword>
<protein>
    <recommendedName>
        <fullName evidence="1">NAD-dependent epimerase/dehydratase domain-containing protein</fullName>
    </recommendedName>
</protein>
<accession>A0A1T1AYB4</accession>
<dbReference type="InterPro" id="IPR036291">
    <property type="entry name" value="NAD(P)-bd_dom_sf"/>
</dbReference>
<dbReference type="Pfam" id="PF01370">
    <property type="entry name" value="Epimerase"/>
    <property type="match status" value="1"/>
</dbReference>
<dbReference type="PANTHER" id="PTHR43245">
    <property type="entry name" value="BIFUNCTIONAL POLYMYXIN RESISTANCE PROTEIN ARNA"/>
    <property type="match status" value="1"/>
</dbReference>
<sequence>MIFSEEEVSTILVTGCKGLIGKALTKALSNAGYVVRGIDLKEDGASRGDIRSREDVDRAIDGCIGVVHLAAVSRVIDGERDPVSCWATNVEGTRNVLHSALAAPSSPWVIYASSREVYGRPSTLPVDEDAPRCPLNIYGRSKVAAEDLTSASELRTAILRFSNVYGCTRDHADRVVPAFARQAAEGRTLRVDGSDHTFDFTHVEDTVRGILAVIKRLERGERLPPLHLLTGTATSLGQLASMAVEIAKSTSSIVEAPPRSYDVEMFYGDASRAAKLLDWRAEVTIDAGLSRLIRDFQAESSLLEVV</sequence>
<dbReference type="EMBL" id="MTJN01000002">
    <property type="protein sequence ID" value="OOV09109.1"/>
    <property type="molecule type" value="Genomic_DNA"/>
</dbReference>
<name>A0A1T1AYB4_RHOFE</name>
<evidence type="ECO:0000313" key="2">
    <source>
        <dbReference type="EMBL" id="OOV09109.1"/>
    </source>
</evidence>
<dbReference type="Proteomes" id="UP000190750">
    <property type="component" value="Unassembled WGS sequence"/>
</dbReference>
<comment type="caution">
    <text evidence="2">The sequence shown here is derived from an EMBL/GenBank/DDBJ whole genome shotgun (WGS) entry which is preliminary data.</text>
</comment>
<dbReference type="InterPro" id="IPR001509">
    <property type="entry name" value="Epimerase_deHydtase"/>
</dbReference>
<dbReference type="InterPro" id="IPR050177">
    <property type="entry name" value="Lipid_A_modif_metabolic_enz"/>
</dbReference>
<evidence type="ECO:0000259" key="1">
    <source>
        <dbReference type="Pfam" id="PF01370"/>
    </source>
</evidence>
<dbReference type="AlphaFoldDB" id="A0A1T1AYB4"/>
<dbReference type="OrthoDB" id="9769113at2"/>
<dbReference type="Gene3D" id="3.40.50.720">
    <property type="entry name" value="NAD(P)-binding Rossmann-like Domain"/>
    <property type="match status" value="1"/>
</dbReference>
<feature type="domain" description="NAD-dependent epimerase/dehydratase" evidence="1">
    <location>
        <begin position="11"/>
        <end position="220"/>
    </location>
</feature>
<dbReference type="STRING" id="28066.RF819_12550"/>
<dbReference type="SUPFAM" id="SSF51735">
    <property type="entry name" value="NAD(P)-binding Rossmann-fold domains"/>
    <property type="match status" value="1"/>
</dbReference>
<proteinExistence type="predicted"/>
<organism evidence="2 3">
    <name type="scientific">Rhodoferax fermentans</name>
    <dbReference type="NCBI Taxonomy" id="28066"/>
    <lineage>
        <taxon>Bacteria</taxon>
        <taxon>Pseudomonadati</taxon>
        <taxon>Pseudomonadota</taxon>
        <taxon>Betaproteobacteria</taxon>
        <taxon>Burkholderiales</taxon>
        <taxon>Comamonadaceae</taxon>
        <taxon>Rhodoferax</taxon>
    </lineage>
</organism>